<dbReference type="EMBL" id="FN543502">
    <property type="protein sequence ID" value="CBG88411.1"/>
    <property type="molecule type" value="Genomic_DNA"/>
</dbReference>
<dbReference type="InterPro" id="IPR038436">
    <property type="entry name" value="Effector_NleG_sf"/>
</dbReference>
<dbReference type="Gene3D" id="3.30.40.80">
    <property type="entry name" value="Effector protein NleG"/>
    <property type="match status" value="1"/>
</dbReference>
<dbReference type="InterPro" id="IPR010489">
    <property type="entry name" value="Effector_NleG"/>
</dbReference>
<dbReference type="KEGG" id="cro:ROD_16511"/>
<organism evidence="1 2">
    <name type="scientific">Citrobacter rodentium (strain ICC168)</name>
    <name type="common">Citrobacter freundii biotype 4280</name>
    <dbReference type="NCBI Taxonomy" id="637910"/>
    <lineage>
        <taxon>Bacteria</taxon>
        <taxon>Pseudomonadati</taxon>
        <taxon>Pseudomonadota</taxon>
        <taxon>Gammaproteobacteria</taxon>
        <taxon>Enterobacterales</taxon>
        <taxon>Enterobacteriaceae</taxon>
        <taxon>Citrobacter</taxon>
    </lineage>
</organism>
<accession>D2TK72</accession>
<evidence type="ECO:0000313" key="1">
    <source>
        <dbReference type="EMBL" id="CBG88411.1"/>
    </source>
</evidence>
<dbReference type="Pfam" id="PF06416">
    <property type="entry name" value="T3SS_NleG"/>
    <property type="match status" value="1"/>
</dbReference>
<dbReference type="GO" id="GO:0044403">
    <property type="term" value="P:biological process involved in symbiotic interaction"/>
    <property type="evidence" value="ECO:0007669"/>
    <property type="project" value="InterPro"/>
</dbReference>
<reference evidence="1 2" key="1">
    <citation type="journal article" date="2010" name="J. Bacteriol.">
        <title>The Citrobacter rodentium genome sequence reveals convergent evolution with human pathogenic Escherichia coli.</title>
        <authorList>
            <person name="Petty N.K."/>
            <person name="Bulgin R."/>
            <person name="Crepin V.F."/>
            <person name="Cerdeno-Tarraga A.M."/>
            <person name="Schroeder G.N."/>
            <person name="Quail M.A."/>
            <person name="Lennard N."/>
            <person name="Corton C."/>
            <person name="Barron A."/>
            <person name="Clark L."/>
            <person name="Toribio A.L."/>
            <person name="Parkhill J."/>
            <person name="Dougan G."/>
            <person name="Frankel G."/>
            <person name="Thomson N.R."/>
        </authorList>
    </citation>
    <scope>NUCLEOTIDE SEQUENCE [LARGE SCALE GENOMIC DNA]</scope>
    <source>
        <strain evidence="1 2">ICC168</strain>
    </source>
</reference>
<dbReference type="AlphaFoldDB" id="D2TK72"/>
<proteinExistence type="predicted"/>
<evidence type="ECO:0000313" key="2">
    <source>
        <dbReference type="Proteomes" id="UP000001889"/>
    </source>
</evidence>
<dbReference type="OrthoDB" id="6633750at2"/>
<protein>
    <submittedName>
        <fullName evidence="1">T3SS effector protein NleG1</fullName>
    </submittedName>
</protein>
<dbReference type="RefSeq" id="WP_012905902.1">
    <property type="nucleotide sequence ID" value="NC_013716.1"/>
</dbReference>
<keyword evidence="2" id="KW-1185">Reference proteome</keyword>
<dbReference type="GO" id="GO:0004842">
    <property type="term" value="F:ubiquitin-protein transferase activity"/>
    <property type="evidence" value="ECO:0007669"/>
    <property type="project" value="InterPro"/>
</dbReference>
<dbReference type="eggNOG" id="ENOG503405U">
    <property type="taxonomic scope" value="Bacteria"/>
</dbReference>
<dbReference type="HOGENOM" id="CLU_087233_0_0_6"/>
<dbReference type="Proteomes" id="UP000001889">
    <property type="component" value="Chromosome"/>
</dbReference>
<dbReference type="SMR" id="D2TK72"/>
<dbReference type="STRING" id="637910.ROD_16511"/>
<dbReference type="IntAct" id="D2TK72">
    <property type="interactions" value="12"/>
</dbReference>
<name>D2TK72_CITRI</name>
<sequence>MQPVGLSNTPASSLLNETAELRHQTTPRQLGGIRIVGEIVDISYEPNDVVFFGVGRGVMIGDILFPGSSADIMRELLMAHSGVRGILQQQENAPSSLQTRISECTFSVSQEKLQCPEEEMRCPVTLETPEKGVFVKNSGDSSVCTLFDSSSFSRLVRDGGVHPLTREPIKASMIVSSDKCVYDNAKGNFVIKNS</sequence>
<gene>
    <name evidence="1" type="primary">nleG1</name>
    <name evidence="1" type="ordered locus">ROD_16511</name>
</gene>